<dbReference type="AlphaFoldDB" id="A0A8J6C8P9"/>
<gene>
    <name evidence="2" type="ORF">KFE25_004097</name>
</gene>
<proteinExistence type="predicted"/>
<feature type="compositionally biased region" description="Basic and acidic residues" evidence="1">
    <location>
        <begin position="211"/>
        <end position="227"/>
    </location>
</feature>
<evidence type="ECO:0000313" key="2">
    <source>
        <dbReference type="EMBL" id="KAG8463824.1"/>
    </source>
</evidence>
<accession>A0A8J6C8P9</accession>
<keyword evidence="3" id="KW-1185">Reference proteome</keyword>
<protein>
    <submittedName>
        <fullName evidence="2">Uncharacterized protein</fullName>
    </submittedName>
</protein>
<dbReference type="Proteomes" id="UP000751190">
    <property type="component" value="Unassembled WGS sequence"/>
</dbReference>
<dbReference type="EMBL" id="JAGTXO010000015">
    <property type="protein sequence ID" value="KAG8463824.1"/>
    <property type="molecule type" value="Genomic_DNA"/>
</dbReference>
<dbReference type="OrthoDB" id="10615565at2759"/>
<evidence type="ECO:0000313" key="3">
    <source>
        <dbReference type="Proteomes" id="UP000751190"/>
    </source>
</evidence>
<evidence type="ECO:0000256" key="1">
    <source>
        <dbReference type="SAM" id="MobiDB-lite"/>
    </source>
</evidence>
<organism evidence="2 3">
    <name type="scientific">Diacronema lutheri</name>
    <name type="common">Unicellular marine alga</name>
    <name type="synonym">Monochrysis lutheri</name>
    <dbReference type="NCBI Taxonomy" id="2081491"/>
    <lineage>
        <taxon>Eukaryota</taxon>
        <taxon>Haptista</taxon>
        <taxon>Haptophyta</taxon>
        <taxon>Pavlovophyceae</taxon>
        <taxon>Pavlovales</taxon>
        <taxon>Pavlovaceae</taxon>
        <taxon>Diacronema</taxon>
    </lineage>
</organism>
<reference evidence="2" key="1">
    <citation type="submission" date="2021-05" db="EMBL/GenBank/DDBJ databases">
        <title>The genome of the haptophyte Pavlova lutheri (Diacronema luteri, Pavlovales) - a model for lipid biosynthesis in eukaryotic algae.</title>
        <authorList>
            <person name="Hulatt C.J."/>
            <person name="Posewitz M.C."/>
        </authorList>
    </citation>
    <scope>NUCLEOTIDE SEQUENCE</scope>
    <source>
        <strain evidence="2">NIVA-4/92</strain>
    </source>
</reference>
<feature type="region of interest" description="Disordered" evidence="1">
    <location>
        <begin position="195"/>
        <end position="227"/>
    </location>
</feature>
<name>A0A8J6C8P9_DIALT</name>
<sequence length="641" mass="68251">MSATPRACAIALLACGLGADAPRGAHASAMAPSAPQVEPAELLRYLQAVYPSARAHLAAASPGALRALFEALDYYYACEPSRAAEMRPTTSCAPISARGGGRVPAARLPYLPAGVFFSAEGARARPKLVKQGSFERWETPVRRVLEPLAPPVRLHSVAGARFGPQPSWTNPLAIVRAVFFPDGFAPADARDAHVARPRRVLSTPGARPAQRRVDDERARPARAPEPHRALSASARLGALLRLRDGDWLEVEAWGGPAQPDLRAPMAGSWFNVWRGTGTWWRLSAPWVALSKPDAIVGMLQELGTRERAAAASRAWRPWRRAEESAAWAFARHMGIEAPCRALLDRWPAARAPDAVACALYTVTARRGICTPAASVAPASAGARAVVERSEWLARARRGELHPAECAARLRSAHGAPIAARGVVRSGAGAAALETGPGVLRWLLAICGRGAHWTRATPWRGIDGQLAALACLLGVRSIVLAAQPNDNGLPHTELVDYDWPLGWPALPRNGSALNAPASCLPPYGAHRALAEPGAIAAHWRRTRKLALRAPALGVADERLRGLGGSDAAPSLPCDFSFGEPIADYTSLAWRARCQLPSPAAPSWARSDCYLACRGAMSEAFSRVNLTATFYDGDGRAGGKRVG</sequence>
<comment type="caution">
    <text evidence="2">The sequence shown here is derived from an EMBL/GenBank/DDBJ whole genome shotgun (WGS) entry which is preliminary data.</text>
</comment>